<evidence type="ECO:0000313" key="2">
    <source>
        <dbReference type="Proteomes" id="UP001064971"/>
    </source>
</evidence>
<proteinExistence type="predicted"/>
<dbReference type="InterPro" id="IPR032601">
    <property type="entry name" value="DUF4900"/>
</dbReference>
<dbReference type="Pfam" id="PF16241">
    <property type="entry name" value="DUF4900"/>
    <property type="match status" value="1"/>
</dbReference>
<accession>A0ABM8A8V1</accession>
<dbReference type="EMBL" id="AP026560">
    <property type="protein sequence ID" value="BDP40181.1"/>
    <property type="molecule type" value="Genomic_DNA"/>
</dbReference>
<name>A0ABM8A8V1_9DEIO</name>
<sequence>MTVLIMLLVMSAVLAVTAQITLSSRRSSGDQEATLRAQYAAESGVARSQAQLNLLNSLLTDDLAIPVSTATSEVAARVAALCGVSGTLPASGVLCGASPPFSSSTPSSSVLGTTANLLTDTARLSLFTNYIPDTAYALRGWTLGSTASTNEQAFWSNAVGSAGLTGAGTVGTQPFSSAVRLNIIGVQRLATDQFTVYFTVPSVVSQGGDSTSTRAITINPVNNVYTLRIGRGSFAKYALYTNHHYSSASAESACAGSSNVGTSGNVSSTSSSCDGARIFMTSNTRFSGPVHTNQNFTFTGSPYFGGQVTSAGCPAGKLTATGCNVATRAGAFDNSNFYTPNAMTSDPPTMTVGNATPNFQSGVNWNAEFVALPENGNDQIAAAKAGGLYISGQVNDLSLSVGTVSLGGTSQKAQLISYQQQVSGVATTVNLAYGTNGRMFILNQGSYVAARKAVDSSGQPTGAWEAAPAGTAAGVFNGVIYAQSGVGNLRGPARTSADDPNTAPAAVADFAQLTLASDGDINITTDLKYEDPPCGSGDAATAVCNNTDAKNILGIYSAGGDVSIVNRYVCTSYSSGACASFGTRTPAAPKNVTIQAILMAAGSEGKVTVDGYNVGPTDANDRGRVNLMGGIIENYYGAFGQTNGRGYGRNFVYDTRTSEGITPPSFPTQRNWDIDIPVSQRLQLQGSGTQQARQ</sequence>
<evidence type="ECO:0008006" key="3">
    <source>
        <dbReference type="Google" id="ProtNLM"/>
    </source>
</evidence>
<reference evidence="1" key="1">
    <citation type="submission" date="2022-07" db="EMBL/GenBank/DDBJ databases">
        <title>Complete Genome Sequence of the Radioresistant Bacterium Deinococcus aetherius ST0316, Isolated from the Air Dust collected in Lower Stratosphere above Japan.</title>
        <authorList>
            <person name="Satoh K."/>
            <person name="Hagiwara K."/>
            <person name="Katsumata K."/>
            <person name="Kubo A."/>
            <person name="Yokobori S."/>
            <person name="Yamagishi A."/>
            <person name="Oono Y."/>
            <person name="Narumi I."/>
        </authorList>
    </citation>
    <scope>NUCLEOTIDE SEQUENCE</scope>
    <source>
        <strain evidence="1">ST0316</strain>
    </source>
</reference>
<dbReference type="Proteomes" id="UP001064971">
    <property type="component" value="Chromosome"/>
</dbReference>
<organism evidence="1 2">
    <name type="scientific">Deinococcus aetherius</name>
    <dbReference type="NCBI Taxonomy" id="200252"/>
    <lineage>
        <taxon>Bacteria</taxon>
        <taxon>Thermotogati</taxon>
        <taxon>Deinococcota</taxon>
        <taxon>Deinococci</taxon>
        <taxon>Deinococcales</taxon>
        <taxon>Deinococcaceae</taxon>
        <taxon>Deinococcus</taxon>
    </lineage>
</organism>
<gene>
    <name evidence="1" type="ORF">DAETH_01500</name>
</gene>
<protein>
    <recommendedName>
        <fullName evidence="3">DUF4900 domain-containing protein</fullName>
    </recommendedName>
</protein>
<evidence type="ECO:0000313" key="1">
    <source>
        <dbReference type="EMBL" id="BDP40181.1"/>
    </source>
</evidence>
<keyword evidence="2" id="KW-1185">Reference proteome</keyword>